<dbReference type="STRING" id="355243.SAMN03080615_00081"/>
<reference evidence="7" key="1">
    <citation type="submission" date="2016-10" db="EMBL/GenBank/DDBJ databases">
        <authorList>
            <person name="Varghese N."/>
            <person name="Submissions S."/>
        </authorList>
    </citation>
    <scope>NUCLEOTIDE SEQUENCE [LARGE SCALE GENOMIC DNA]</scope>
    <source>
        <strain evidence="7">DSM 18887</strain>
    </source>
</reference>
<evidence type="ECO:0000313" key="6">
    <source>
        <dbReference type="EMBL" id="SEQ02789.1"/>
    </source>
</evidence>
<dbReference type="InterPro" id="IPR024060">
    <property type="entry name" value="Ureidoglycolate_lyase_dom_sf"/>
</dbReference>
<dbReference type="Pfam" id="PF04115">
    <property type="entry name" value="Ureidogly_lyase"/>
    <property type="match status" value="1"/>
</dbReference>
<dbReference type="GO" id="GO:0000256">
    <property type="term" value="P:allantoin catabolic process"/>
    <property type="evidence" value="ECO:0007669"/>
    <property type="project" value="UniProtKB-UniRule"/>
</dbReference>
<dbReference type="InterPro" id="IPR007247">
    <property type="entry name" value="Ureidogly_lyase"/>
</dbReference>
<comment type="subunit">
    <text evidence="1 5">Homodimer.</text>
</comment>
<keyword evidence="3 5" id="KW-0456">Lyase</keyword>
<dbReference type="SUPFAM" id="SSF51182">
    <property type="entry name" value="RmlC-like cupins"/>
    <property type="match status" value="1"/>
</dbReference>
<protein>
    <recommendedName>
        <fullName evidence="5">Ureidoglycolate lyase</fullName>
        <ecNumber evidence="5">4.3.2.3</ecNumber>
    </recommendedName>
    <alternativeName>
        <fullName evidence="5">Ureidoglycolatase</fullName>
    </alternativeName>
</protein>
<evidence type="ECO:0000256" key="5">
    <source>
        <dbReference type="HAMAP-Rule" id="MF_00616"/>
    </source>
</evidence>
<gene>
    <name evidence="5" type="primary">allA</name>
    <name evidence="6" type="ORF">SAMN03080615_00081</name>
</gene>
<dbReference type="InterPro" id="IPR011051">
    <property type="entry name" value="RmlC_Cupin_sf"/>
</dbReference>
<dbReference type="OrthoDB" id="9804602at2"/>
<dbReference type="GO" id="GO:0050385">
    <property type="term" value="F:ureidoglycolate lyase activity"/>
    <property type="evidence" value="ECO:0007669"/>
    <property type="project" value="UniProtKB-UniRule"/>
</dbReference>
<dbReference type="GO" id="GO:0004848">
    <property type="term" value="F:ureidoglycolate hydrolase activity"/>
    <property type="evidence" value="ECO:0007669"/>
    <property type="project" value="InterPro"/>
</dbReference>
<dbReference type="AlphaFoldDB" id="A0A1H9CNP6"/>
<dbReference type="NCBIfam" id="NF002949">
    <property type="entry name" value="PRK03606.1-2"/>
    <property type="match status" value="1"/>
</dbReference>
<dbReference type="InterPro" id="IPR023525">
    <property type="entry name" value="Ureidogly_lyase_bac"/>
</dbReference>
<comment type="function">
    <text evidence="5">Catalyzes the catabolism of the allantoin degradation intermediate (S)-ureidoglycolate, generating urea and glyoxylate. Involved in the utilization of allantoin as nitrogen source.</text>
</comment>
<dbReference type="UniPathway" id="UPA00395"/>
<evidence type="ECO:0000256" key="4">
    <source>
        <dbReference type="ARBA" id="ARBA00047684"/>
    </source>
</evidence>
<evidence type="ECO:0000256" key="2">
    <source>
        <dbReference type="ARBA" id="ARBA00022631"/>
    </source>
</evidence>
<dbReference type="InterPro" id="IPR047233">
    <property type="entry name" value="UAH_cupin"/>
</dbReference>
<evidence type="ECO:0000256" key="1">
    <source>
        <dbReference type="ARBA" id="ARBA00011738"/>
    </source>
</evidence>
<keyword evidence="2 5" id="KW-0659">Purine metabolism</keyword>
<name>A0A1H9CNP6_9GAMM</name>
<dbReference type="RefSeq" id="WP_091352455.1">
    <property type="nucleotide sequence ID" value="NZ_AP025284.1"/>
</dbReference>
<dbReference type="Proteomes" id="UP000198749">
    <property type="component" value="Unassembled WGS sequence"/>
</dbReference>
<comment type="catalytic activity">
    <reaction evidence="4 5">
        <text>(S)-ureidoglycolate = urea + glyoxylate</text>
        <dbReference type="Rhea" id="RHEA:11304"/>
        <dbReference type="ChEBI" id="CHEBI:16199"/>
        <dbReference type="ChEBI" id="CHEBI:36655"/>
        <dbReference type="ChEBI" id="CHEBI:57296"/>
        <dbReference type="EC" id="4.3.2.3"/>
    </reaction>
</comment>
<dbReference type="EC" id="4.3.2.3" evidence="5"/>
<evidence type="ECO:0000256" key="3">
    <source>
        <dbReference type="ARBA" id="ARBA00023239"/>
    </source>
</evidence>
<comment type="pathway">
    <text evidence="5">Nitrogen metabolism; (S)-allantoin degradation.</text>
</comment>
<dbReference type="PIRSF" id="PIRSF017306">
    <property type="entry name" value="Ureidogly_hydro"/>
    <property type="match status" value="1"/>
</dbReference>
<organism evidence="6 7">
    <name type="scientific">Amphritea atlantica</name>
    <dbReference type="NCBI Taxonomy" id="355243"/>
    <lineage>
        <taxon>Bacteria</taxon>
        <taxon>Pseudomonadati</taxon>
        <taxon>Pseudomonadota</taxon>
        <taxon>Gammaproteobacteria</taxon>
        <taxon>Oceanospirillales</taxon>
        <taxon>Oceanospirillaceae</taxon>
        <taxon>Amphritea</taxon>
    </lineage>
</organism>
<dbReference type="CDD" id="cd20298">
    <property type="entry name" value="cupin_UAH"/>
    <property type="match status" value="1"/>
</dbReference>
<comment type="similarity">
    <text evidence="5">Belongs to the ureidoglycolate lyase family.</text>
</comment>
<sequence>MTEQTRLTLTPEPLTATAFAPYGTVIETRDRDFFMINNGSTQRFHRLAEVMLGKPDDRGIISIFRAQGLAMPLRVKLLERHPFGSQAFIPLKQNPFLIIVAEPGEVPEPANIRAFITDGSQGINYHPGVWHHPVLSCVPEDDFLVVDREGEGNNCDEYFFAEDTEIVLENSP</sequence>
<dbReference type="PANTHER" id="PTHR21221:SF1">
    <property type="entry name" value="UREIDOGLYCOLATE LYASE"/>
    <property type="match status" value="1"/>
</dbReference>
<proteinExistence type="inferred from homology"/>
<evidence type="ECO:0000313" key="7">
    <source>
        <dbReference type="Proteomes" id="UP000198749"/>
    </source>
</evidence>
<dbReference type="EMBL" id="FOGB01000001">
    <property type="protein sequence ID" value="SEQ02789.1"/>
    <property type="molecule type" value="Genomic_DNA"/>
</dbReference>
<dbReference type="PANTHER" id="PTHR21221">
    <property type="entry name" value="UREIDOGLYCOLATE HYDROLASE"/>
    <property type="match status" value="1"/>
</dbReference>
<dbReference type="NCBIfam" id="NF009932">
    <property type="entry name" value="PRK13395.1"/>
    <property type="match status" value="1"/>
</dbReference>
<keyword evidence="7" id="KW-1185">Reference proteome</keyword>
<dbReference type="HAMAP" id="MF_00616">
    <property type="entry name" value="Ureidogly_lyase"/>
    <property type="match status" value="1"/>
</dbReference>
<dbReference type="GO" id="GO:0006145">
    <property type="term" value="P:purine nucleobase catabolic process"/>
    <property type="evidence" value="ECO:0007669"/>
    <property type="project" value="UniProtKB-UniRule"/>
</dbReference>
<comment type="cofactor">
    <cofactor evidence="5">
        <name>Ni(2+)</name>
        <dbReference type="ChEBI" id="CHEBI:49786"/>
    </cofactor>
</comment>
<dbReference type="Gene3D" id="2.60.120.480">
    <property type="entry name" value="Ureidoglycolate hydrolase"/>
    <property type="match status" value="1"/>
</dbReference>
<accession>A0A1H9CNP6</accession>